<protein>
    <submittedName>
        <fullName evidence="1">Uncharacterized protein</fullName>
    </submittedName>
</protein>
<comment type="caution">
    <text evidence="1">The sequence shown here is derived from an EMBL/GenBank/DDBJ whole genome shotgun (WGS) entry which is preliminary data.</text>
</comment>
<reference evidence="1" key="2">
    <citation type="submission" date="2021-02" db="EMBL/GenBank/DDBJ databases">
        <authorList>
            <person name="Kimball J.A."/>
            <person name="Haas M.W."/>
            <person name="Macchietto M."/>
            <person name="Kono T."/>
            <person name="Duquette J."/>
            <person name="Shao M."/>
        </authorList>
    </citation>
    <scope>NUCLEOTIDE SEQUENCE</scope>
    <source>
        <tissue evidence="1">Fresh leaf tissue</tissue>
    </source>
</reference>
<dbReference type="EMBL" id="JAAALK010000287">
    <property type="protein sequence ID" value="KAG8060855.1"/>
    <property type="molecule type" value="Genomic_DNA"/>
</dbReference>
<evidence type="ECO:0000313" key="2">
    <source>
        <dbReference type="Proteomes" id="UP000729402"/>
    </source>
</evidence>
<dbReference type="AlphaFoldDB" id="A0A8J5VCN2"/>
<accession>A0A8J5VCN2</accession>
<sequence length="70" mass="7482">MAAYDDVSTVFARGRPGQVFARLEGIESGKWLAGARSREAVSQLCDVADNESLQMNSTQCFAGRTTGLLA</sequence>
<proteinExistence type="predicted"/>
<reference evidence="1" key="1">
    <citation type="journal article" date="2021" name="bioRxiv">
        <title>Whole Genome Assembly and Annotation of Northern Wild Rice, Zizania palustris L., Supports a Whole Genome Duplication in the Zizania Genus.</title>
        <authorList>
            <person name="Haas M."/>
            <person name="Kono T."/>
            <person name="Macchietto M."/>
            <person name="Millas R."/>
            <person name="McGilp L."/>
            <person name="Shao M."/>
            <person name="Duquette J."/>
            <person name="Hirsch C.N."/>
            <person name="Kimball J."/>
        </authorList>
    </citation>
    <scope>NUCLEOTIDE SEQUENCE</scope>
    <source>
        <tissue evidence="1">Fresh leaf tissue</tissue>
    </source>
</reference>
<evidence type="ECO:0000313" key="1">
    <source>
        <dbReference type="EMBL" id="KAG8060855.1"/>
    </source>
</evidence>
<gene>
    <name evidence="1" type="ORF">GUJ93_ZPchr0002g25903</name>
</gene>
<organism evidence="1 2">
    <name type="scientific">Zizania palustris</name>
    <name type="common">Northern wild rice</name>
    <dbReference type="NCBI Taxonomy" id="103762"/>
    <lineage>
        <taxon>Eukaryota</taxon>
        <taxon>Viridiplantae</taxon>
        <taxon>Streptophyta</taxon>
        <taxon>Embryophyta</taxon>
        <taxon>Tracheophyta</taxon>
        <taxon>Spermatophyta</taxon>
        <taxon>Magnoliopsida</taxon>
        <taxon>Liliopsida</taxon>
        <taxon>Poales</taxon>
        <taxon>Poaceae</taxon>
        <taxon>BOP clade</taxon>
        <taxon>Oryzoideae</taxon>
        <taxon>Oryzeae</taxon>
        <taxon>Zizaniinae</taxon>
        <taxon>Zizania</taxon>
    </lineage>
</organism>
<keyword evidence="2" id="KW-1185">Reference proteome</keyword>
<name>A0A8J5VCN2_ZIZPA</name>
<dbReference type="Proteomes" id="UP000729402">
    <property type="component" value="Unassembled WGS sequence"/>
</dbReference>